<accession>A0A653IFP5</accession>
<dbReference type="Gene3D" id="3.40.1580.10">
    <property type="entry name" value="SMI1/KNR4-like"/>
    <property type="match status" value="1"/>
</dbReference>
<sequence>MKPIERTLILLKQMFKDEPRFIMGRYGRNGWATCTFNTPLTSKEIDSHFLKDTFSLPRDYKHFLTLHNGCGLFETESDLILELFPLEEMLEMSEEHHSEDGLLSEGNYWIIGQIDEKWILIDKNQCADAEDSFKKPYITVVHPSDGLDTAVALNLNFECFLERAIIAQGDYFWQWSEDTELTVMYDDVSTYEEIDETLYLKDKK</sequence>
<feature type="domain" description="Knr4/Smi1-like" evidence="1">
    <location>
        <begin position="53"/>
        <end position="162"/>
    </location>
</feature>
<dbReference type="SUPFAM" id="SSF160631">
    <property type="entry name" value="SMI1/KNR4-like"/>
    <property type="match status" value="1"/>
</dbReference>
<dbReference type="RefSeq" id="WP_159173667.1">
    <property type="nucleotide sequence ID" value="NZ_LR732312.1"/>
</dbReference>
<name>A0A653IFP5_9BACL</name>
<dbReference type="InterPro" id="IPR018958">
    <property type="entry name" value="Knr4/Smi1-like_dom"/>
</dbReference>
<dbReference type="EMBL" id="CABWKQ010000028">
    <property type="protein sequence ID" value="VWX37699.1"/>
    <property type="molecule type" value="Genomic_DNA"/>
</dbReference>
<gene>
    <name evidence="2" type="ORF">EXIGUO9Y_340026</name>
</gene>
<keyword evidence="3" id="KW-1185">Reference proteome</keyword>
<dbReference type="Proteomes" id="UP000439752">
    <property type="component" value="Unassembled WGS sequence"/>
</dbReference>
<dbReference type="Pfam" id="PF09346">
    <property type="entry name" value="SMI1_KNR4"/>
    <property type="match status" value="1"/>
</dbReference>
<evidence type="ECO:0000313" key="2">
    <source>
        <dbReference type="EMBL" id="VWX37699.1"/>
    </source>
</evidence>
<evidence type="ECO:0000259" key="1">
    <source>
        <dbReference type="Pfam" id="PF09346"/>
    </source>
</evidence>
<dbReference type="InterPro" id="IPR037883">
    <property type="entry name" value="Knr4/Smi1-like_sf"/>
</dbReference>
<dbReference type="AlphaFoldDB" id="A0A653IFP5"/>
<reference evidence="2 3" key="1">
    <citation type="submission" date="2019-10" db="EMBL/GenBank/DDBJ databases">
        <authorList>
            <person name="Karimi E."/>
        </authorList>
    </citation>
    <scope>NUCLEOTIDE SEQUENCE [LARGE SCALE GENOMIC DNA]</scope>
    <source>
        <strain evidence="2">Exiguobacterium sp. 9Y</strain>
    </source>
</reference>
<protein>
    <recommendedName>
        <fullName evidence="1">Knr4/Smi1-like domain-containing protein</fullName>
    </recommendedName>
</protein>
<proteinExistence type="predicted"/>
<organism evidence="2 3">
    <name type="scientific">Exiguobacterium oxidotolerans</name>
    <dbReference type="NCBI Taxonomy" id="223958"/>
    <lineage>
        <taxon>Bacteria</taxon>
        <taxon>Bacillati</taxon>
        <taxon>Bacillota</taxon>
        <taxon>Bacilli</taxon>
        <taxon>Bacillales</taxon>
        <taxon>Bacillales Family XII. Incertae Sedis</taxon>
        <taxon>Exiguobacterium</taxon>
    </lineage>
</organism>
<evidence type="ECO:0000313" key="3">
    <source>
        <dbReference type="Proteomes" id="UP000439752"/>
    </source>
</evidence>